<dbReference type="InterPro" id="IPR027992">
    <property type="entry name" value="tRNA_bind_dom"/>
</dbReference>
<keyword evidence="3 10" id="KW-0808">Transferase</keyword>
<dbReference type="InterPro" id="IPR007807">
    <property type="entry name" value="TcmA/NAT10_helicase"/>
</dbReference>
<evidence type="ECO:0000256" key="6">
    <source>
        <dbReference type="ARBA" id="ARBA00022840"/>
    </source>
</evidence>
<accession>A0A0F9YSU0</accession>
<dbReference type="EMBL" id="JPQZ01000016">
    <property type="protein sequence ID" value="KKO75622.1"/>
    <property type="molecule type" value="Genomic_DNA"/>
</dbReference>
<dbReference type="GO" id="GO:0008033">
    <property type="term" value="P:tRNA processing"/>
    <property type="evidence" value="ECO:0007669"/>
    <property type="project" value="UniProtKB-KW"/>
</dbReference>
<keyword evidence="5" id="KW-0547">Nucleotide-binding</keyword>
<dbReference type="InterPro" id="IPR016181">
    <property type="entry name" value="Acyl_CoA_acyltransferase"/>
</dbReference>
<dbReference type="VEuPathDB" id="MicrosporidiaDB:AAJ76_1600055544"/>
<dbReference type="PANTHER" id="PTHR10925:SF5">
    <property type="entry name" value="RNA CYTIDINE ACETYLTRANSFERASE"/>
    <property type="match status" value="1"/>
</dbReference>
<protein>
    <submittedName>
        <fullName evidence="10">N-acetyltransferase 10</fullName>
    </submittedName>
</protein>
<dbReference type="Proteomes" id="UP000034350">
    <property type="component" value="Unassembled WGS sequence"/>
</dbReference>
<dbReference type="Gene3D" id="3.40.50.11040">
    <property type="match status" value="1"/>
</dbReference>
<dbReference type="GO" id="GO:0000049">
    <property type="term" value="F:tRNA binding"/>
    <property type="evidence" value="ECO:0007669"/>
    <property type="project" value="TreeGrafter"/>
</dbReference>
<evidence type="ECO:0000256" key="7">
    <source>
        <dbReference type="ARBA" id="ARBA00023242"/>
    </source>
</evidence>
<keyword evidence="7" id="KW-0539">Nucleus</keyword>
<comment type="subcellular location">
    <subcellularLocation>
        <location evidence="1">Nucleus</location>
        <location evidence="1">Nucleolus</location>
    </subcellularLocation>
</comment>
<dbReference type="GO" id="GO:1904812">
    <property type="term" value="P:rRNA acetylation involved in maturation of SSU-rRNA"/>
    <property type="evidence" value="ECO:0007669"/>
    <property type="project" value="TreeGrafter"/>
</dbReference>
<comment type="caution">
    <text evidence="10">The sequence shown here is derived from an EMBL/GenBank/DDBJ whole genome shotgun (WGS) entry which is preliminary data.</text>
</comment>
<dbReference type="InterPro" id="IPR013562">
    <property type="entry name" value="TmcA/NAT10_N"/>
</dbReference>
<dbReference type="CDD" id="cd04301">
    <property type="entry name" value="NAT_SF"/>
    <property type="match status" value="1"/>
</dbReference>
<keyword evidence="6" id="KW-0067">ATP-binding</keyword>
<dbReference type="Gene3D" id="3.40.50.300">
    <property type="entry name" value="P-loop containing nucleotide triphosphate hydrolases"/>
    <property type="match status" value="1"/>
</dbReference>
<evidence type="ECO:0000259" key="9">
    <source>
        <dbReference type="PROSITE" id="PS51186"/>
    </source>
</evidence>
<dbReference type="GO" id="GO:1990883">
    <property type="term" value="F:18S rRNA cytidine N-acetyltransferase activity"/>
    <property type="evidence" value="ECO:0007669"/>
    <property type="project" value="TreeGrafter"/>
</dbReference>
<dbReference type="PANTHER" id="PTHR10925">
    <property type="entry name" value="N-ACETYLTRANSFERASE 10"/>
    <property type="match status" value="1"/>
</dbReference>
<dbReference type="Pfam" id="PF05127">
    <property type="entry name" value="NAT10_TcmA_helicase"/>
    <property type="match status" value="1"/>
</dbReference>
<dbReference type="AlphaFoldDB" id="A0A0F9YSU0"/>
<dbReference type="Gene3D" id="3.40.630.30">
    <property type="match status" value="1"/>
</dbReference>
<evidence type="ECO:0000256" key="4">
    <source>
        <dbReference type="ARBA" id="ARBA00022694"/>
    </source>
</evidence>
<keyword evidence="8" id="KW-0012">Acyltransferase</keyword>
<organism evidence="10 11">
    <name type="scientific">Vairimorpha ceranae</name>
    <dbReference type="NCBI Taxonomy" id="40302"/>
    <lineage>
        <taxon>Eukaryota</taxon>
        <taxon>Fungi</taxon>
        <taxon>Fungi incertae sedis</taxon>
        <taxon>Microsporidia</taxon>
        <taxon>Nosematidae</taxon>
        <taxon>Vairimorpha</taxon>
    </lineage>
</organism>
<keyword evidence="2" id="KW-0698">rRNA processing</keyword>
<dbReference type="VEuPathDB" id="MicrosporidiaDB:NCER_100065"/>
<proteinExistence type="predicted"/>
<keyword evidence="4" id="KW-0819">tRNA processing</keyword>
<dbReference type="PROSITE" id="PS51186">
    <property type="entry name" value="GNAT"/>
    <property type="match status" value="1"/>
</dbReference>
<evidence type="ECO:0000256" key="5">
    <source>
        <dbReference type="ARBA" id="ARBA00022741"/>
    </source>
</evidence>
<dbReference type="GO" id="GO:0005730">
    <property type="term" value="C:nucleolus"/>
    <property type="evidence" value="ECO:0007669"/>
    <property type="project" value="UniProtKB-SubCell"/>
</dbReference>
<gene>
    <name evidence="10" type="ORF">AAJ76_1600055544</name>
</gene>
<dbReference type="InterPro" id="IPR027417">
    <property type="entry name" value="P-loop_NTPase"/>
</dbReference>
<dbReference type="Pfam" id="PF13718">
    <property type="entry name" value="GNAT_acetyltr_2"/>
    <property type="match status" value="1"/>
</dbReference>
<dbReference type="GeneID" id="36319076"/>
<reference evidence="10 11" key="1">
    <citation type="journal article" date="2015" name="Environ. Microbiol.">
        <title>Genome analyses suggest the presence of polyploidy and recent human-driven expansions in eight global populations of the honeybee pathogen Nosema ceranae.</title>
        <authorList>
            <person name="Pelin A."/>
            <person name="Selman M."/>
            <person name="Aris-Brosou S."/>
            <person name="Farinelli L."/>
            <person name="Corradi N."/>
        </authorList>
    </citation>
    <scope>NUCLEOTIDE SEQUENCE [LARGE SCALE GENOMIC DNA]</scope>
    <source>
        <strain evidence="10 11">PA08 1199</strain>
    </source>
</reference>
<keyword evidence="11" id="KW-1185">Reference proteome</keyword>
<dbReference type="OrthoDB" id="10067491at2759"/>
<feature type="domain" description="N-acetyltransferase" evidence="9">
    <location>
        <begin position="504"/>
        <end position="657"/>
    </location>
</feature>
<dbReference type="SUPFAM" id="SSF55729">
    <property type="entry name" value="Acyl-CoA N-acyltransferases (Nat)"/>
    <property type="match status" value="1"/>
</dbReference>
<name>A0A0F9YSU0_9MICR</name>
<dbReference type="InterPro" id="IPR032672">
    <property type="entry name" value="TmcA/NAT10/Kre33"/>
</dbReference>
<evidence type="ECO:0000256" key="1">
    <source>
        <dbReference type="ARBA" id="ARBA00004604"/>
    </source>
</evidence>
<dbReference type="Pfam" id="PF13725">
    <property type="entry name" value="tRNA_bind_2"/>
    <property type="match status" value="1"/>
</dbReference>
<evidence type="ECO:0000256" key="2">
    <source>
        <dbReference type="ARBA" id="ARBA00022552"/>
    </source>
</evidence>
<dbReference type="InterPro" id="IPR000182">
    <property type="entry name" value="GNAT_dom"/>
</dbReference>
<sequence>MAFQLDNRISSLIKYSNHVNHRCFFVLIGENTKNFIPTIYNLLSTNSTKSVESIIWCHKNDAIVKEVKQSQNEEDENKLKDFFKSQDIQFISYNEGDKILGQTVDLLILQDFESLTPNLIALSVETVRGGGIIVLLLDNVASIDLMINTKSSFLLEDDFVPRYNKRLFRSLINTSFTIFLNNTFQVMPITRFNLESINFTKKVISKVEEDVNVLLDTNEILINMAKTMDQTEVLKEFMNAVKDRTERTIFSLQAGRGRGKSVALGLAIAKAVELKYSSIYISSPALENIKMLFTFLIKGLEALGYKKYEDFKIVYSFKSKKRLVQRIEVLRNMKQTIEYFNPFDELKYHPDMFVIDEAAAIPLPLLKKLLFPNLIFMATTSSGYEGTGRAFSTKMSEYLHEQSNSDNPFSYKELFMNASIRYGNNDPVEKWLNNTLLLNIDIKKINKCPVPSSCGLYYVDKDVLFSGNSHSEKILNDIFSIFIASHYKNSPNDIQILADSPSHEIFTLVTPSNEKDESLPRILCAIHVSFEGRCEKGLLKKGNLIPWIVSEANFDIEFIKYLGMRVVRIAVHPDYMSMGYGSRALDLLVNWMKENQHSLLTRLRKPLNENNILFYESSDILLPKISWIGTSFGVTSRLMNFWKKHDLIPICIKQTVSYITGENTIILMKSLDLRLELTFKKYYKNFKTRFIGQMAYSFKHFNSSLCILLLFNRMYKEVEETILFSNEDKDRIQRYCSGTADLLQIIDLLPLIARKYFNEQLESSLSILQQSVLLMIGCQHKSIDDVCNIFKLKIYEVNTILMKILNILKDDLIKKQFYFCLFMKKRLTFINPHLFYFIQNLDLTF</sequence>
<dbReference type="RefSeq" id="XP_024331364.1">
    <property type="nucleotide sequence ID" value="XM_024474167.1"/>
</dbReference>
<dbReference type="GO" id="GO:0005524">
    <property type="term" value="F:ATP binding"/>
    <property type="evidence" value="ECO:0007669"/>
    <property type="project" value="UniProtKB-KW"/>
</dbReference>
<evidence type="ECO:0000256" key="8">
    <source>
        <dbReference type="ARBA" id="ARBA00023315"/>
    </source>
</evidence>
<evidence type="ECO:0000313" key="11">
    <source>
        <dbReference type="Proteomes" id="UP000034350"/>
    </source>
</evidence>
<evidence type="ECO:0000256" key="3">
    <source>
        <dbReference type="ARBA" id="ARBA00022679"/>
    </source>
</evidence>
<dbReference type="GO" id="GO:0030686">
    <property type="term" value="C:90S preribosome"/>
    <property type="evidence" value="ECO:0007669"/>
    <property type="project" value="TreeGrafter"/>
</dbReference>
<dbReference type="VEuPathDB" id="MicrosporidiaDB:G9O61_00g004480"/>
<evidence type="ECO:0000313" key="10">
    <source>
        <dbReference type="EMBL" id="KKO75622.1"/>
    </source>
</evidence>
<dbReference type="Pfam" id="PF08351">
    <property type="entry name" value="TmcA_N"/>
    <property type="match status" value="1"/>
</dbReference>